<evidence type="ECO:0000256" key="2">
    <source>
        <dbReference type="SAM" id="MobiDB-lite"/>
    </source>
</evidence>
<proteinExistence type="predicted"/>
<reference evidence="4" key="1">
    <citation type="submission" date="2021-07" db="EMBL/GenBank/DDBJ databases">
        <authorList>
            <person name="Durling M."/>
        </authorList>
    </citation>
    <scope>NUCLEOTIDE SEQUENCE</scope>
</reference>
<accession>A0A9N9KRS9</accession>
<feature type="domain" description="2EXR" evidence="3">
    <location>
        <begin position="132"/>
        <end position="231"/>
    </location>
</feature>
<keyword evidence="1" id="KW-0175">Coiled coil</keyword>
<sequence length="483" mass="54791">MDILRNDGFGLGTQEAVGLQQALLSTFDNTNHATRAPERDIYDLPSSPVSTQHEPSSSPVRSPTEFRVDVIDLVSEGSPSRAASSSDGIPSSQQSDHENEEEDEIQVANMASNNAVVGLDASANTGIDLKEFTLFRKLPAEIRVMIWKATIQPRLVVIRDTMATRDYREGKETGDRDWDYIFSTTPIPGPIFACKESREAMMSCGYKLSFKRQFHYWRQGRVWYNNEVDILYISPLEPGAQTVFPFIKMDWEKPDFRLKRMAIAFEDEDRLSHLRRITSYDRQTDMGKIVFYCRIRGCPMELLLVEEHCGHCPLTSGHQQKQSSSDPWTWLKLEEGLIEEKTFPTNSLLDKRFGPLIKAASLSDNAFEPKKLFHDVIDDLQKAFGERNIRLQTAYGMNTPSISRVMVMKSSQAQALIKARTVHSNSIQDLDNDKQKLVECRRRLSEAQKDVDAAEKRIEAREASIKIAQKSVEDAVHALHSTA</sequence>
<dbReference type="PANTHER" id="PTHR35910">
    <property type="entry name" value="2EXR DOMAIN-CONTAINING PROTEIN"/>
    <property type="match status" value="1"/>
</dbReference>
<dbReference type="OrthoDB" id="3555024at2759"/>
<dbReference type="Proteomes" id="UP000696280">
    <property type="component" value="Unassembled WGS sequence"/>
</dbReference>
<evidence type="ECO:0000256" key="1">
    <source>
        <dbReference type="SAM" id="Coils"/>
    </source>
</evidence>
<name>A0A9N9KRS9_9HELO</name>
<feature type="coiled-coil region" evidence="1">
    <location>
        <begin position="430"/>
        <end position="471"/>
    </location>
</feature>
<dbReference type="Pfam" id="PF20150">
    <property type="entry name" value="2EXR"/>
    <property type="match status" value="1"/>
</dbReference>
<feature type="region of interest" description="Disordered" evidence="2">
    <location>
        <begin position="77"/>
        <end position="104"/>
    </location>
</feature>
<comment type="caution">
    <text evidence="4">The sequence shown here is derived from an EMBL/GenBank/DDBJ whole genome shotgun (WGS) entry which is preliminary data.</text>
</comment>
<evidence type="ECO:0000313" key="5">
    <source>
        <dbReference type="Proteomes" id="UP000696280"/>
    </source>
</evidence>
<dbReference type="AlphaFoldDB" id="A0A9N9KRS9"/>
<evidence type="ECO:0000259" key="3">
    <source>
        <dbReference type="Pfam" id="PF20150"/>
    </source>
</evidence>
<protein>
    <recommendedName>
        <fullName evidence="3">2EXR domain-containing protein</fullName>
    </recommendedName>
</protein>
<feature type="region of interest" description="Disordered" evidence="2">
    <location>
        <begin position="34"/>
        <end position="64"/>
    </location>
</feature>
<evidence type="ECO:0000313" key="4">
    <source>
        <dbReference type="EMBL" id="CAG8952724.1"/>
    </source>
</evidence>
<organism evidence="4 5">
    <name type="scientific">Hymenoscyphus fraxineus</name>
    <dbReference type="NCBI Taxonomy" id="746836"/>
    <lineage>
        <taxon>Eukaryota</taxon>
        <taxon>Fungi</taxon>
        <taxon>Dikarya</taxon>
        <taxon>Ascomycota</taxon>
        <taxon>Pezizomycotina</taxon>
        <taxon>Leotiomycetes</taxon>
        <taxon>Helotiales</taxon>
        <taxon>Helotiaceae</taxon>
        <taxon>Hymenoscyphus</taxon>
    </lineage>
</organism>
<dbReference type="InterPro" id="IPR045518">
    <property type="entry name" value="2EXR"/>
</dbReference>
<keyword evidence="5" id="KW-1185">Reference proteome</keyword>
<feature type="compositionally biased region" description="Low complexity" evidence="2">
    <location>
        <begin position="77"/>
        <end position="94"/>
    </location>
</feature>
<gene>
    <name evidence="4" type="ORF">HYFRA_00008968</name>
</gene>
<dbReference type="EMBL" id="CAJVRL010000047">
    <property type="protein sequence ID" value="CAG8952724.1"/>
    <property type="molecule type" value="Genomic_DNA"/>
</dbReference>
<feature type="compositionally biased region" description="Polar residues" evidence="2">
    <location>
        <begin position="47"/>
        <end position="61"/>
    </location>
</feature>
<dbReference type="PANTHER" id="PTHR35910:SF6">
    <property type="entry name" value="2EXR DOMAIN-CONTAINING PROTEIN"/>
    <property type="match status" value="1"/>
</dbReference>